<evidence type="ECO:0000256" key="4">
    <source>
        <dbReference type="ARBA" id="ARBA00022827"/>
    </source>
</evidence>
<keyword evidence="4 5" id="KW-0274">FAD</keyword>
<dbReference type="EMBL" id="SRHU01000027">
    <property type="protein sequence ID" value="TFZ40148.1"/>
    <property type="molecule type" value="Genomic_DNA"/>
</dbReference>
<dbReference type="InterPro" id="IPR009075">
    <property type="entry name" value="AcylCo_DH/oxidase_C"/>
</dbReference>
<feature type="domain" description="Acyl-CoA dehydrogenase/oxidase C-terminal" evidence="6">
    <location>
        <begin position="222"/>
        <end position="362"/>
    </location>
</feature>
<evidence type="ECO:0000256" key="1">
    <source>
        <dbReference type="ARBA" id="ARBA00001974"/>
    </source>
</evidence>
<dbReference type="InterPro" id="IPR013786">
    <property type="entry name" value="AcylCoA_DH/ox_N"/>
</dbReference>
<dbReference type="Gene3D" id="2.40.110.10">
    <property type="entry name" value="Butyryl-CoA Dehydrogenase, subunit A, domain 2"/>
    <property type="match status" value="1"/>
</dbReference>
<dbReference type="Pfam" id="PF00441">
    <property type="entry name" value="Acyl-CoA_dh_1"/>
    <property type="match status" value="1"/>
</dbReference>
<gene>
    <name evidence="10" type="ORF">E4031_08130</name>
    <name evidence="9" type="ORF">E4Z98_01805</name>
</gene>
<dbReference type="Pfam" id="PF02770">
    <property type="entry name" value="Acyl-CoA_dh_M"/>
    <property type="match status" value="1"/>
</dbReference>
<reference evidence="10 12" key="1">
    <citation type="submission" date="2019-03" db="EMBL/GenBank/DDBJ databases">
        <title>Vagococcus sp. was isolated fron gut of Carduelis flavirostris.</title>
        <authorList>
            <person name="Ge Y."/>
        </authorList>
    </citation>
    <scope>NUCLEOTIDE SEQUENCE [LARGE SCALE GENOMIC DNA]</scope>
    <source>
        <strain evidence="10 12">CF-210</strain>
    </source>
</reference>
<dbReference type="Proteomes" id="UP000296883">
    <property type="component" value="Chromosome"/>
</dbReference>
<evidence type="ECO:0000313" key="12">
    <source>
        <dbReference type="Proteomes" id="UP000297725"/>
    </source>
</evidence>
<dbReference type="InterPro" id="IPR036250">
    <property type="entry name" value="AcylCo_DH-like_C"/>
</dbReference>
<dbReference type="PANTHER" id="PTHR43884:SF12">
    <property type="entry name" value="ISOVALERYL-COA DEHYDROGENASE, MITOCHONDRIAL-RELATED"/>
    <property type="match status" value="1"/>
</dbReference>
<dbReference type="Gene3D" id="1.20.140.10">
    <property type="entry name" value="Butyryl-CoA Dehydrogenase, subunit A, domain 3"/>
    <property type="match status" value="1"/>
</dbReference>
<protein>
    <submittedName>
        <fullName evidence="10">Acyl-CoA dehydrogenase</fullName>
    </submittedName>
</protein>
<dbReference type="PANTHER" id="PTHR43884">
    <property type="entry name" value="ACYL-COA DEHYDROGENASE"/>
    <property type="match status" value="1"/>
</dbReference>
<evidence type="ECO:0000313" key="11">
    <source>
        <dbReference type="Proteomes" id="UP000296883"/>
    </source>
</evidence>
<dbReference type="InterPro" id="IPR037069">
    <property type="entry name" value="AcylCoA_DH/ox_N_sf"/>
</dbReference>
<evidence type="ECO:0000259" key="8">
    <source>
        <dbReference type="Pfam" id="PF02771"/>
    </source>
</evidence>
<keyword evidence="11" id="KW-1185">Reference proteome</keyword>
<evidence type="ECO:0000313" key="9">
    <source>
        <dbReference type="EMBL" id="QCA28105.1"/>
    </source>
</evidence>
<dbReference type="InterPro" id="IPR006091">
    <property type="entry name" value="Acyl-CoA_Oxase/DH_mid-dom"/>
</dbReference>
<sequence>MMMNELVEKIEKYSNEVLVGAARYYDQVEEFPEEQVKKLFDLGFFQSLYAESNTHYQHYLSNLRLVSHHFPALASIMLTQESHALYPFTKFGTSEQQARYLPELLLGNQFGSFALNEEHSGSDITEMLTVAEKVAGGWQLTGEKQYISNAPVASLFLIAARVINRGQEDTYGVFIVKQGAKGFEVGKPEDKMGIRALPVANIKMTNVFVSEDEVLGGCLNGEEQVNAILNRNRLAVTAQAIGISEGAMKRALGYVSRKRNIGKRLIDLQNTQFKLAEIETKLYADNALLNQVVTTHQDDDRFIAMAKLSASNHAIDITETIISLVGGYGYMKNNDIERLIRDAKITAIYGSSSNRLRKIIAEPWTAC</sequence>
<accession>A0AAJ5EE94</accession>
<reference evidence="9 11" key="2">
    <citation type="journal article" date="2020" name="Int. J. Syst. Evol. Microbiol.">
        <title>Vagococcus xieshaowenii sp. nov., isolated from snow finch (Montifringilla taczanowskii) cloacal content.</title>
        <authorList>
            <person name="Ge Y."/>
            <person name="Yang J."/>
            <person name="Lai X.H."/>
            <person name="Zhang G."/>
            <person name="Jin D."/>
            <person name="Lu S."/>
            <person name="Wang B."/>
            <person name="Huang Y."/>
            <person name="Huang Y."/>
            <person name="Ren Z."/>
            <person name="Zhang X."/>
            <person name="Xu J."/>
        </authorList>
    </citation>
    <scope>NUCLEOTIDE SEQUENCE [LARGE SCALE GENOMIC DNA]</scope>
    <source>
        <strain evidence="9">Personal::cf-49</strain>
        <strain evidence="11">personal::cf-49</strain>
    </source>
</reference>
<evidence type="ECO:0000256" key="5">
    <source>
        <dbReference type="RuleBase" id="RU362125"/>
    </source>
</evidence>
<keyword evidence="3 5" id="KW-0285">Flavoprotein</keyword>
<dbReference type="GO" id="GO:0003995">
    <property type="term" value="F:acyl-CoA dehydrogenase activity"/>
    <property type="evidence" value="ECO:0007669"/>
    <property type="project" value="TreeGrafter"/>
</dbReference>
<keyword evidence="5" id="KW-0560">Oxidoreductase</keyword>
<comment type="cofactor">
    <cofactor evidence="1 5">
        <name>FAD</name>
        <dbReference type="ChEBI" id="CHEBI:57692"/>
    </cofactor>
</comment>
<evidence type="ECO:0000313" key="10">
    <source>
        <dbReference type="EMBL" id="TFZ40148.1"/>
    </source>
</evidence>
<dbReference type="InterPro" id="IPR046373">
    <property type="entry name" value="Acyl-CoA_Oxase/DH_mid-dom_sf"/>
</dbReference>
<evidence type="ECO:0000256" key="2">
    <source>
        <dbReference type="ARBA" id="ARBA00009347"/>
    </source>
</evidence>
<dbReference type="Proteomes" id="UP000297725">
    <property type="component" value="Unassembled WGS sequence"/>
</dbReference>
<organism evidence="10 12">
    <name type="scientific">Vagococcus xieshaowenii</name>
    <dbReference type="NCBI Taxonomy" id="2562451"/>
    <lineage>
        <taxon>Bacteria</taxon>
        <taxon>Bacillati</taxon>
        <taxon>Bacillota</taxon>
        <taxon>Bacilli</taxon>
        <taxon>Lactobacillales</taxon>
        <taxon>Enterococcaceae</taxon>
        <taxon>Vagococcus</taxon>
    </lineage>
</organism>
<proteinExistence type="inferred from homology"/>
<feature type="domain" description="Acyl-CoA dehydrogenase/oxidase N-terminal" evidence="8">
    <location>
        <begin position="5"/>
        <end position="107"/>
    </location>
</feature>
<dbReference type="RefSeq" id="WP_135254961.1">
    <property type="nucleotide sequence ID" value="NZ_CP038865.1"/>
</dbReference>
<dbReference type="SUPFAM" id="SSF47203">
    <property type="entry name" value="Acyl-CoA dehydrogenase C-terminal domain-like"/>
    <property type="match status" value="1"/>
</dbReference>
<comment type="similarity">
    <text evidence="2 5">Belongs to the acyl-CoA dehydrogenase family.</text>
</comment>
<dbReference type="InterPro" id="IPR009100">
    <property type="entry name" value="AcylCoA_DH/oxidase_NM_dom_sf"/>
</dbReference>
<dbReference type="GO" id="GO:0050660">
    <property type="term" value="F:flavin adenine dinucleotide binding"/>
    <property type="evidence" value="ECO:0007669"/>
    <property type="project" value="InterPro"/>
</dbReference>
<evidence type="ECO:0000256" key="3">
    <source>
        <dbReference type="ARBA" id="ARBA00022630"/>
    </source>
</evidence>
<dbReference type="EMBL" id="CP038865">
    <property type="protein sequence ID" value="QCA28105.1"/>
    <property type="molecule type" value="Genomic_DNA"/>
</dbReference>
<feature type="domain" description="Acyl-CoA oxidase/dehydrogenase middle" evidence="7">
    <location>
        <begin position="112"/>
        <end position="207"/>
    </location>
</feature>
<dbReference type="SUPFAM" id="SSF56645">
    <property type="entry name" value="Acyl-CoA dehydrogenase NM domain-like"/>
    <property type="match status" value="1"/>
</dbReference>
<dbReference type="AlphaFoldDB" id="A0AAJ5EE94"/>
<evidence type="ECO:0000259" key="6">
    <source>
        <dbReference type="Pfam" id="PF00441"/>
    </source>
</evidence>
<dbReference type="Gene3D" id="1.10.540.10">
    <property type="entry name" value="Acyl-CoA dehydrogenase/oxidase, N-terminal domain"/>
    <property type="match status" value="1"/>
</dbReference>
<dbReference type="Pfam" id="PF02771">
    <property type="entry name" value="Acyl-CoA_dh_N"/>
    <property type="match status" value="1"/>
</dbReference>
<evidence type="ECO:0000259" key="7">
    <source>
        <dbReference type="Pfam" id="PF02770"/>
    </source>
</evidence>
<name>A0AAJ5EE94_9ENTE</name>